<feature type="domain" description="7TM-DISM receptor extracellular" evidence="10">
    <location>
        <begin position="178"/>
        <end position="386"/>
    </location>
</feature>
<keyword evidence="9" id="KW-0472">Membrane</keyword>
<keyword evidence="7" id="KW-0067">ATP-binding</keyword>
<protein>
    <recommendedName>
        <fullName evidence="2">histidine kinase</fullName>
        <ecNumber evidence="2">2.7.13.3</ecNumber>
    </recommendedName>
</protein>
<keyword evidence="5" id="KW-0547">Nucleotide-binding</keyword>
<evidence type="ECO:0000256" key="7">
    <source>
        <dbReference type="ARBA" id="ARBA00022840"/>
    </source>
</evidence>
<evidence type="ECO:0000256" key="6">
    <source>
        <dbReference type="ARBA" id="ARBA00022777"/>
    </source>
</evidence>
<dbReference type="InterPro" id="IPR011623">
    <property type="entry name" value="7TMR_DISM_rcpt_extracell_dom1"/>
</dbReference>
<keyword evidence="9" id="KW-0812">Transmembrane</keyword>
<dbReference type="AlphaFoldDB" id="A0AA95EWN3"/>
<evidence type="ECO:0000256" key="4">
    <source>
        <dbReference type="ARBA" id="ARBA00022679"/>
    </source>
</evidence>
<feature type="transmembrane region" description="Helical" evidence="9">
    <location>
        <begin position="180"/>
        <end position="198"/>
    </location>
</feature>
<keyword evidence="9" id="KW-1133">Transmembrane helix</keyword>
<gene>
    <name evidence="12" type="ORF">P0Y55_01640</name>
</gene>
<accession>A0AA95EWN3</accession>
<dbReference type="GO" id="GO:0046983">
    <property type="term" value="F:protein dimerization activity"/>
    <property type="evidence" value="ECO:0007669"/>
    <property type="project" value="InterPro"/>
</dbReference>
<dbReference type="Proteomes" id="UP001178662">
    <property type="component" value="Chromosome"/>
</dbReference>
<dbReference type="Gene3D" id="3.30.565.10">
    <property type="entry name" value="Histidine kinase-like ATPase, C-terminal domain"/>
    <property type="match status" value="1"/>
</dbReference>
<evidence type="ECO:0000256" key="5">
    <source>
        <dbReference type="ARBA" id="ARBA00022741"/>
    </source>
</evidence>
<evidence type="ECO:0000256" key="2">
    <source>
        <dbReference type="ARBA" id="ARBA00012438"/>
    </source>
</evidence>
<dbReference type="PANTHER" id="PTHR24421:SF10">
    <property type="entry name" value="NITRATE_NITRITE SENSOR PROTEIN NARQ"/>
    <property type="match status" value="1"/>
</dbReference>
<keyword evidence="6 12" id="KW-0418">Kinase</keyword>
<sequence length="646" mass="74018">MTSHNWKVHAPLLRTSTVILLSLCLISWAVIMFQQISPAEKNPNRSTWQWVAEPRFDASNSPIEGWQSYEEGSTIPSINYWIRIPIDSNHLTDPYLKIEGIGSLQVVVNHEMIYAYFLPDDSKWWTPGRNMKLVELPLPLPATIDVLVHYKSFEPITATVHIDNKSSLFLKQFHKDLDSIILGVLLMFSGLVTLGLYITQRDRLYIYFCLLVFSGGIPAIANIQLLTLIWNGSILSYFQNVFLPLGTFAFVGALKEVFPTILSRTNQWLKWISFAYTIFIFAASLKSVSFYSTTVNFYLSIFVLVMIAAFRTISVAYKQSKDNESIWLMAGFLSMMLISFMHMFRFILKNIFPEPIRSSFDWFDWIPTNFLYWGIFTFVVCLIRVIIYRYTAMNRQMLEFNRSLEQIVKDRTHELQLQTEQLQLTHERLAASMRDNTEALVETLIMEERHRVTGGIHDTVGHTLSAVVIQLEAAKRLINRDQVQAQAKLISAQDLVRQGLEDIRQSVRLLRADSGYYNLPAAIGALIRDTEQMYSCRFEQHIKELPSALSTWQKRVLFQTLQEAIKLDPANIPQSFRLSIGSDDDVVYMRLTYCGRSSLPNTSGVGLQTMNEHIEQLQGSLTITLGPIDSELTLTLPLKNSLSNSI</sequence>
<dbReference type="GO" id="GO:0005524">
    <property type="term" value="F:ATP binding"/>
    <property type="evidence" value="ECO:0007669"/>
    <property type="project" value="UniProtKB-KW"/>
</dbReference>
<evidence type="ECO:0000313" key="12">
    <source>
        <dbReference type="EMBL" id="WEK54808.1"/>
    </source>
</evidence>
<dbReference type="InterPro" id="IPR011712">
    <property type="entry name" value="Sig_transdc_His_kin_sub3_dim/P"/>
</dbReference>
<keyword evidence="8" id="KW-0902">Two-component regulatory system</keyword>
<feature type="transmembrane region" description="Helical" evidence="9">
    <location>
        <begin position="274"/>
        <end position="291"/>
    </location>
</feature>
<dbReference type="EC" id="2.7.13.3" evidence="2"/>
<evidence type="ECO:0000256" key="3">
    <source>
        <dbReference type="ARBA" id="ARBA00022553"/>
    </source>
</evidence>
<feature type="domain" description="Signal transduction histidine kinase subgroup 3 dimerisation and phosphoacceptor" evidence="11">
    <location>
        <begin position="448"/>
        <end position="513"/>
    </location>
</feature>
<comment type="catalytic activity">
    <reaction evidence="1">
        <text>ATP + protein L-histidine = ADP + protein N-phospho-L-histidine.</text>
        <dbReference type="EC" id="2.7.13.3"/>
    </reaction>
</comment>
<evidence type="ECO:0000259" key="11">
    <source>
        <dbReference type="Pfam" id="PF07730"/>
    </source>
</evidence>
<feature type="transmembrane region" description="Helical" evidence="9">
    <location>
        <begin position="12"/>
        <end position="33"/>
    </location>
</feature>
<keyword evidence="4" id="KW-0808">Transferase</keyword>
<proteinExistence type="predicted"/>
<dbReference type="Gene3D" id="1.20.5.1930">
    <property type="match status" value="1"/>
</dbReference>
<dbReference type="Pfam" id="PF07695">
    <property type="entry name" value="7TMR-DISM_7TM"/>
    <property type="match status" value="1"/>
</dbReference>
<feature type="transmembrane region" description="Helical" evidence="9">
    <location>
        <begin position="326"/>
        <end position="348"/>
    </location>
</feature>
<dbReference type="Pfam" id="PF07730">
    <property type="entry name" value="HisKA_3"/>
    <property type="match status" value="1"/>
</dbReference>
<dbReference type="InterPro" id="IPR050482">
    <property type="entry name" value="Sensor_HK_TwoCompSys"/>
</dbReference>
<feature type="transmembrane region" description="Helical" evidence="9">
    <location>
        <begin position="242"/>
        <end position="262"/>
    </location>
</feature>
<dbReference type="GO" id="GO:0016020">
    <property type="term" value="C:membrane"/>
    <property type="evidence" value="ECO:0007669"/>
    <property type="project" value="InterPro"/>
</dbReference>
<dbReference type="EMBL" id="CP119317">
    <property type="protein sequence ID" value="WEK54808.1"/>
    <property type="molecule type" value="Genomic_DNA"/>
</dbReference>
<reference evidence="12" key="1">
    <citation type="submission" date="2023-03" db="EMBL/GenBank/DDBJ databases">
        <title>Andean soil-derived lignocellulolytic bacterial consortium as a source of novel taxa and putative plastic-active enzymes.</title>
        <authorList>
            <person name="Diaz-Garcia L."/>
            <person name="Chuvochina M."/>
            <person name="Feuerriegel G."/>
            <person name="Bunk B."/>
            <person name="Sproer C."/>
            <person name="Streit W.R."/>
            <person name="Rodriguez L.M."/>
            <person name="Overmann J."/>
            <person name="Jimenez D.J."/>
        </authorList>
    </citation>
    <scope>NUCLEOTIDE SEQUENCE</scope>
    <source>
        <strain evidence="12">MAG 2441</strain>
    </source>
</reference>
<evidence type="ECO:0000256" key="1">
    <source>
        <dbReference type="ARBA" id="ARBA00000085"/>
    </source>
</evidence>
<evidence type="ECO:0000256" key="9">
    <source>
        <dbReference type="SAM" id="Phobius"/>
    </source>
</evidence>
<keyword evidence="13" id="KW-1185">Reference proteome</keyword>
<dbReference type="GO" id="GO:0000155">
    <property type="term" value="F:phosphorelay sensor kinase activity"/>
    <property type="evidence" value="ECO:0007669"/>
    <property type="project" value="InterPro"/>
</dbReference>
<evidence type="ECO:0000259" key="10">
    <source>
        <dbReference type="Pfam" id="PF07695"/>
    </source>
</evidence>
<name>A0AA95EWN3_9BACL</name>
<feature type="transmembrane region" description="Helical" evidence="9">
    <location>
        <begin position="297"/>
        <end position="314"/>
    </location>
</feature>
<dbReference type="InterPro" id="IPR036890">
    <property type="entry name" value="HATPase_C_sf"/>
</dbReference>
<evidence type="ECO:0000313" key="13">
    <source>
        <dbReference type="Proteomes" id="UP001178662"/>
    </source>
</evidence>
<organism evidence="12 13">
    <name type="scientific">Candidatus Cohnella colombiensis</name>
    <dbReference type="NCBI Taxonomy" id="3121368"/>
    <lineage>
        <taxon>Bacteria</taxon>
        <taxon>Bacillati</taxon>
        <taxon>Bacillota</taxon>
        <taxon>Bacilli</taxon>
        <taxon>Bacillales</taxon>
        <taxon>Paenibacillaceae</taxon>
        <taxon>Cohnella</taxon>
    </lineage>
</organism>
<evidence type="ECO:0000256" key="8">
    <source>
        <dbReference type="ARBA" id="ARBA00023012"/>
    </source>
</evidence>
<dbReference type="PANTHER" id="PTHR24421">
    <property type="entry name" value="NITRATE/NITRITE SENSOR PROTEIN NARX-RELATED"/>
    <property type="match status" value="1"/>
</dbReference>
<keyword evidence="3" id="KW-0597">Phosphoprotein</keyword>
<feature type="transmembrane region" description="Helical" evidence="9">
    <location>
        <begin position="370"/>
        <end position="387"/>
    </location>
</feature>
<feature type="transmembrane region" description="Helical" evidence="9">
    <location>
        <begin position="205"/>
        <end position="230"/>
    </location>
</feature>